<dbReference type="PROSITE" id="PS00107">
    <property type="entry name" value="PROTEIN_KINASE_ATP"/>
    <property type="match status" value="1"/>
</dbReference>
<accession>A0A2S4LAY0</accession>
<dbReference type="STRING" id="94208.A0A2S4LAY0"/>
<dbReference type="Proteomes" id="UP000237481">
    <property type="component" value="Unassembled WGS sequence"/>
</dbReference>
<dbReference type="SUPFAM" id="SSF56112">
    <property type="entry name" value="Protein kinase-like (PK-like)"/>
    <property type="match status" value="1"/>
</dbReference>
<evidence type="ECO:0000313" key="13">
    <source>
        <dbReference type="Proteomes" id="UP000237481"/>
    </source>
</evidence>
<dbReference type="PROSITE" id="PS50011">
    <property type="entry name" value="PROTEIN_KINASE_DOM"/>
    <property type="match status" value="1"/>
</dbReference>
<comment type="catalytic activity">
    <reaction evidence="8">
        <text>L-threonyl-[protein] + ATP = O-phospho-L-threonyl-[protein] + ADP + H(+)</text>
        <dbReference type="Rhea" id="RHEA:46608"/>
        <dbReference type="Rhea" id="RHEA-COMP:11060"/>
        <dbReference type="Rhea" id="RHEA-COMP:11605"/>
        <dbReference type="ChEBI" id="CHEBI:15378"/>
        <dbReference type="ChEBI" id="CHEBI:30013"/>
        <dbReference type="ChEBI" id="CHEBI:30616"/>
        <dbReference type="ChEBI" id="CHEBI:61977"/>
        <dbReference type="ChEBI" id="CHEBI:456216"/>
        <dbReference type="EC" id="2.7.11.1"/>
    </reaction>
</comment>
<proteinExistence type="inferred from homology"/>
<dbReference type="InterPro" id="IPR000719">
    <property type="entry name" value="Prot_kinase_dom"/>
</dbReference>
<evidence type="ECO:0000313" key="12">
    <source>
        <dbReference type="EMBL" id="POR39577.1"/>
    </source>
</evidence>
<dbReference type="PANTHER" id="PTHR48012">
    <property type="entry name" value="STERILE20-LIKE KINASE, ISOFORM B-RELATED"/>
    <property type="match status" value="1"/>
</dbReference>
<protein>
    <recommendedName>
        <fullName evidence="2">non-specific serine/threonine protein kinase</fullName>
        <ecNumber evidence="2">2.7.11.1</ecNumber>
    </recommendedName>
</protein>
<feature type="domain" description="Protein kinase" evidence="11">
    <location>
        <begin position="10"/>
        <end position="132"/>
    </location>
</feature>
<gene>
    <name evidence="12" type="ORF">TPAR_00219</name>
</gene>
<evidence type="ECO:0000259" key="11">
    <source>
        <dbReference type="PROSITE" id="PS50011"/>
    </source>
</evidence>
<keyword evidence="4" id="KW-0808">Transferase</keyword>
<evidence type="ECO:0000256" key="4">
    <source>
        <dbReference type="ARBA" id="ARBA00022679"/>
    </source>
</evidence>
<dbReference type="Gene3D" id="3.30.200.20">
    <property type="entry name" value="Phosphorylase Kinase, domain 1"/>
    <property type="match status" value="1"/>
</dbReference>
<organism evidence="12 13">
    <name type="scientific">Tolypocladium paradoxum</name>
    <dbReference type="NCBI Taxonomy" id="94208"/>
    <lineage>
        <taxon>Eukaryota</taxon>
        <taxon>Fungi</taxon>
        <taxon>Dikarya</taxon>
        <taxon>Ascomycota</taxon>
        <taxon>Pezizomycotina</taxon>
        <taxon>Sordariomycetes</taxon>
        <taxon>Hypocreomycetidae</taxon>
        <taxon>Hypocreales</taxon>
        <taxon>Ophiocordycipitaceae</taxon>
        <taxon>Tolypocladium</taxon>
    </lineage>
</organism>
<dbReference type="EMBL" id="PKSG01000030">
    <property type="protein sequence ID" value="POR39577.1"/>
    <property type="molecule type" value="Genomic_DNA"/>
</dbReference>
<reference evidence="12 13" key="1">
    <citation type="submission" date="2018-01" db="EMBL/GenBank/DDBJ databases">
        <title>Harnessing the power of phylogenomics to disentangle the directionality and signatures of interkingdom host jumping in the parasitic fungal genus Tolypocladium.</title>
        <authorList>
            <person name="Quandt C.A."/>
            <person name="Patterson W."/>
            <person name="Spatafora J.W."/>
        </authorList>
    </citation>
    <scope>NUCLEOTIDE SEQUENCE [LARGE SCALE GENOMIC DNA]</scope>
    <source>
        <strain evidence="12 13">NRBC 100945</strain>
    </source>
</reference>
<keyword evidence="13" id="KW-1185">Reference proteome</keyword>
<keyword evidence="6 12" id="KW-0418">Kinase</keyword>
<evidence type="ECO:0000256" key="2">
    <source>
        <dbReference type="ARBA" id="ARBA00012513"/>
    </source>
</evidence>
<dbReference type="GO" id="GO:0005524">
    <property type="term" value="F:ATP binding"/>
    <property type="evidence" value="ECO:0007669"/>
    <property type="project" value="UniProtKB-UniRule"/>
</dbReference>
<evidence type="ECO:0000256" key="6">
    <source>
        <dbReference type="ARBA" id="ARBA00022777"/>
    </source>
</evidence>
<keyword evidence="3" id="KW-0723">Serine/threonine-protein kinase</keyword>
<keyword evidence="7 10" id="KW-0067">ATP-binding</keyword>
<dbReference type="OrthoDB" id="248923at2759"/>
<dbReference type="Pfam" id="PF00069">
    <property type="entry name" value="Pkinase"/>
    <property type="match status" value="1"/>
</dbReference>
<dbReference type="GO" id="GO:0005737">
    <property type="term" value="C:cytoplasm"/>
    <property type="evidence" value="ECO:0007669"/>
    <property type="project" value="TreeGrafter"/>
</dbReference>
<evidence type="ECO:0000256" key="10">
    <source>
        <dbReference type="PROSITE-ProRule" id="PRU10141"/>
    </source>
</evidence>
<comment type="catalytic activity">
    <reaction evidence="9">
        <text>L-seryl-[protein] + ATP = O-phospho-L-seryl-[protein] + ADP + H(+)</text>
        <dbReference type="Rhea" id="RHEA:17989"/>
        <dbReference type="Rhea" id="RHEA-COMP:9863"/>
        <dbReference type="Rhea" id="RHEA-COMP:11604"/>
        <dbReference type="ChEBI" id="CHEBI:15378"/>
        <dbReference type="ChEBI" id="CHEBI:29999"/>
        <dbReference type="ChEBI" id="CHEBI:30616"/>
        <dbReference type="ChEBI" id="CHEBI:83421"/>
        <dbReference type="ChEBI" id="CHEBI:456216"/>
        <dbReference type="EC" id="2.7.11.1"/>
    </reaction>
</comment>
<feature type="binding site" evidence="10">
    <location>
        <position position="39"/>
    </location>
    <ligand>
        <name>ATP</name>
        <dbReference type="ChEBI" id="CHEBI:30616"/>
    </ligand>
</feature>
<evidence type="ECO:0000256" key="5">
    <source>
        <dbReference type="ARBA" id="ARBA00022741"/>
    </source>
</evidence>
<comment type="similarity">
    <text evidence="1">Belongs to the protein kinase superfamily. STE Ser/Thr protein kinase family. STE20 subfamily.</text>
</comment>
<dbReference type="PANTHER" id="PTHR48012:SF10">
    <property type="entry name" value="FI20177P1"/>
    <property type="match status" value="1"/>
</dbReference>
<dbReference type="GO" id="GO:0004674">
    <property type="term" value="F:protein serine/threonine kinase activity"/>
    <property type="evidence" value="ECO:0007669"/>
    <property type="project" value="UniProtKB-KW"/>
</dbReference>
<evidence type="ECO:0000256" key="1">
    <source>
        <dbReference type="ARBA" id="ARBA00008874"/>
    </source>
</evidence>
<dbReference type="InterPro" id="IPR017441">
    <property type="entry name" value="Protein_kinase_ATP_BS"/>
</dbReference>
<dbReference type="InterPro" id="IPR050629">
    <property type="entry name" value="STE20/SPS1-PAK"/>
</dbReference>
<evidence type="ECO:0000256" key="9">
    <source>
        <dbReference type="ARBA" id="ARBA00048679"/>
    </source>
</evidence>
<keyword evidence="5 10" id="KW-0547">Nucleotide-binding</keyword>
<evidence type="ECO:0000256" key="8">
    <source>
        <dbReference type="ARBA" id="ARBA00047899"/>
    </source>
</evidence>
<sequence length="132" mass="14374">MAAEGVAEHYQVLEELGRGSFGVVYKGIEKATGETVAIKHVCSATFIHPLEAALTHSSQIDLESSEDDIEEIQAEIAVLSTCASPFVTQYKASFLRGHKLWIVMEYLGGGSCLDLVWPMLVSPSQRARADHP</sequence>
<evidence type="ECO:0000256" key="3">
    <source>
        <dbReference type="ARBA" id="ARBA00022527"/>
    </source>
</evidence>
<dbReference type="InterPro" id="IPR011009">
    <property type="entry name" value="Kinase-like_dom_sf"/>
</dbReference>
<comment type="caution">
    <text evidence="12">The sequence shown here is derived from an EMBL/GenBank/DDBJ whole genome shotgun (WGS) entry which is preliminary data.</text>
</comment>
<name>A0A2S4LAY0_9HYPO</name>
<evidence type="ECO:0000256" key="7">
    <source>
        <dbReference type="ARBA" id="ARBA00022840"/>
    </source>
</evidence>
<dbReference type="AlphaFoldDB" id="A0A2S4LAY0"/>
<dbReference type="EC" id="2.7.11.1" evidence="2"/>